<keyword evidence="3" id="KW-0378">Hydrolase</keyword>
<accession>A0A850QAC2</accession>
<keyword evidence="4" id="KW-1185">Reference proteome</keyword>
<evidence type="ECO:0000313" key="3">
    <source>
        <dbReference type="EMBL" id="NVO76259.1"/>
    </source>
</evidence>
<gene>
    <name evidence="3" type="ORF">HV832_00250</name>
</gene>
<dbReference type="Pfam" id="PF01738">
    <property type="entry name" value="DLH"/>
    <property type="match status" value="1"/>
</dbReference>
<feature type="chain" id="PRO_5032416929" evidence="1">
    <location>
        <begin position="30"/>
        <end position="339"/>
    </location>
</feature>
<proteinExistence type="predicted"/>
<evidence type="ECO:0000259" key="2">
    <source>
        <dbReference type="Pfam" id="PF01738"/>
    </source>
</evidence>
<dbReference type="InterPro" id="IPR002925">
    <property type="entry name" value="Dienelactn_hydro"/>
</dbReference>
<sequence>MFNLSAFYIRCLHRCFGLLVCGVMPVCMAQAGDSLRFHFADGTDSVYFYLEKQAQTTMNPTLLSQAHSDVVQQEHVNAQRENWFFVVGGSGCASMGRYLLDYFRGLDGESGRSRIWLLQKRHVAAQDDGASCSEDFVRDDHFSRWQADQLEFIRFQLAENHVMPPRVILMGISEGAELAPVLALSIPSVTHLVLLAHSGDSAMGTYQALAQSYPHMHAGWEQLQAALATMPENPDRSLIHGRSWRYWAEIQSINHLENLRMWKGPVLWAFGDADPLIPNDARQKLQQMLRPAPGQWRNCVFHEADHGLRSQDQRYLPDFMWQLDRWLAGYTQQEPCLDW</sequence>
<dbReference type="Proteomes" id="UP000588051">
    <property type="component" value="Unassembled WGS sequence"/>
</dbReference>
<dbReference type="EMBL" id="JABXYJ010000001">
    <property type="protein sequence ID" value="NVO76259.1"/>
    <property type="molecule type" value="Genomic_DNA"/>
</dbReference>
<comment type="caution">
    <text evidence="3">The sequence shown here is derived from an EMBL/GenBank/DDBJ whole genome shotgun (WGS) entry which is preliminary data.</text>
</comment>
<dbReference type="Gene3D" id="3.40.50.1820">
    <property type="entry name" value="alpha/beta hydrolase"/>
    <property type="match status" value="1"/>
</dbReference>
<name>A0A850QAC2_9BURK</name>
<dbReference type="GO" id="GO:0016787">
    <property type="term" value="F:hydrolase activity"/>
    <property type="evidence" value="ECO:0007669"/>
    <property type="project" value="UniProtKB-KW"/>
</dbReference>
<evidence type="ECO:0000256" key="1">
    <source>
        <dbReference type="SAM" id="SignalP"/>
    </source>
</evidence>
<organism evidence="3 4">
    <name type="scientific">Undibacterium oligocarboniphilum</name>
    <dbReference type="NCBI Taxonomy" id="666702"/>
    <lineage>
        <taxon>Bacteria</taxon>
        <taxon>Pseudomonadati</taxon>
        <taxon>Pseudomonadota</taxon>
        <taxon>Betaproteobacteria</taxon>
        <taxon>Burkholderiales</taxon>
        <taxon>Oxalobacteraceae</taxon>
        <taxon>Undibacterium</taxon>
    </lineage>
</organism>
<dbReference type="SUPFAM" id="SSF53474">
    <property type="entry name" value="alpha/beta-Hydrolases"/>
    <property type="match status" value="1"/>
</dbReference>
<dbReference type="InterPro" id="IPR029058">
    <property type="entry name" value="AB_hydrolase_fold"/>
</dbReference>
<keyword evidence="1" id="KW-0732">Signal</keyword>
<dbReference type="AlphaFoldDB" id="A0A850QAC2"/>
<evidence type="ECO:0000313" key="4">
    <source>
        <dbReference type="Proteomes" id="UP000588051"/>
    </source>
</evidence>
<reference evidence="3 4" key="1">
    <citation type="submission" date="2020-06" db="EMBL/GenBank/DDBJ databases">
        <authorList>
            <person name="Qiu C."/>
            <person name="Liu Z."/>
        </authorList>
    </citation>
    <scope>NUCLEOTIDE SEQUENCE [LARGE SCALE GENOMIC DNA]</scope>
    <source>
        <strain evidence="3 4">EM 1</strain>
    </source>
</reference>
<protein>
    <submittedName>
        <fullName evidence="3">Alpha/beta hydrolase</fullName>
    </submittedName>
</protein>
<feature type="domain" description="Dienelactone hydrolase" evidence="2">
    <location>
        <begin position="253"/>
        <end position="314"/>
    </location>
</feature>
<feature type="signal peptide" evidence="1">
    <location>
        <begin position="1"/>
        <end position="29"/>
    </location>
</feature>